<protein>
    <recommendedName>
        <fullName evidence="4 13">Homoserine kinase</fullName>
        <shortName evidence="13">HK</shortName>
        <shortName evidence="13">HSK</shortName>
        <ecNumber evidence="3 13">2.7.1.39</ecNumber>
    </recommendedName>
</protein>
<dbReference type="PANTHER" id="PTHR20861:SF1">
    <property type="entry name" value="HOMOSERINE KINASE"/>
    <property type="match status" value="1"/>
</dbReference>
<gene>
    <name evidence="13" type="primary">thrB</name>
    <name evidence="16" type="ORF">CLV38_11063</name>
</gene>
<feature type="binding site" evidence="13">
    <location>
        <begin position="87"/>
        <end position="97"/>
    </location>
    <ligand>
        <name>ATP</name>
        <dbReference type="ChEBI" id="CHEBI:30616"/>
    </ligand>
</feature>
<accession>A0A2T0W7C5</accession>
<dbReference type="PIRSF" id="PIRSF000676">
    <property type="entry name" value="Homoser_kin"/>
    <property type="match status" value="1"/>
</dbReference>
<dbReference type="InterPro" id="IPR006203">
    <property type="entry name" value="GHMP_knse_ATP-bd_CS"/>
</dbReference>
<dbReference type="Proteomes" id="UP000238205">
    <property type="component" value="Unassembled WGS sequence"/>
</dbReference>
<dbReference type="OrthoDB" id="9769912at2"/>
<feature type="domain" description="GHMP kinase N-terminal" evidence="14">
    <location>
        <begin position="57"/>
        <end position="140"/>
    </location>
</feature>
<dbReference type="EC" id="2.7.1.39" evidence="3 13"/>
<dbReference type="GO" id="GO:0009088">
    <property type="term" value="P:threonine biosynthetic process"/>
    <property type="evidence" value="ECO:0007669"/>
    <property type="project" value="UniProtKB-UniRule"/>
</dbReference>
<keyword evidence="8 13" id="KW-0547">Nucleotide-binding</keyword>
<comment type="catalytic activity">
    <reaction evidence="11 13">
        <text>L-homoserine + ATP = O-phospho-L-homoserine + ADP + H(+)</text>
        <dbReference type="Rhea" id="RHEA:13985"/>
        <dbReference type="ChEBI" id="CHEBI:15378"/>
        <dbReference type="ChEBI" id="CHEBI:30616"/>
        <dbReference type="ChEBI" id="CHEBI:57476"/>
        <dbReference type="ChEBI" id="CHEBI:57590"/>
        <dbReference type="ChEBI" id="CHEBI:456216"/>
        <dbReference type="EC" id="2.7.1.39"/>
    </reaction>
</comment>
<sequence length="295" mass="32190">MRFKIKIPATTANIGAGFDSVGIALNLYLILDVTPSVTWKFVANSAELNGVPSDKSNLIYLIAEQVARKYGHAGLPACRVEMTSEIPLARGLGSSSTAVVAGIELADQLLNLQLSKQEKAVIATEIEGHPDNVAPAIFGGCVIGHAGDSFEYVQVPITSDLTFVTMIPDYELKTADARAVLPEAYSRIETIKGSSIANVSVAALFKRDWALLGKMMEMDVFHQPFRRALVPEYEQMKKFISEFVYGTYLSGAGPTMISLAADEVKMKIPEWEKAVPHIKWQLLKADNTGTQVIRE</sequence>
<dbReference type="UniPathway" id="UPA00050">
    <property type="reaction ID" value="UER00064"/>
</dbReference>
<dbReference type="InterPro" id="IPR006204">
    <property type="entry name" value="GHMP_kinase_N_dom"/>
</dbReference>
<dbReference type="RefSeq" id="WP_106193057.1">
    <property type="nucleotide sequence ID" value="NZ_PVTO01000010.1"/>
</dbReference>
<keyword evidence="5 13" id="KW-0028">Amino-acid biosynthesis</keyword>
<dbReference type="InterPro" id="IPR014721">
    <property type="entry name" value="Ribsml_uS5_D2-typ_fold_subgr"/>
</dbReference>
<evidence type="ECO:0000256" key="13">
    <source>
        <dbReference type="HAMAP-Rule" id="MF_00384"/>
    </source>
</evidence>
<dbReference type="Pfam" id="PF08544">
    <property type="entry name" value="GHMP_kinases_C"/>
    <property type="match status" value="1"/>
</dbReference>
<keyword evidence="9 13" id="KW-0418">Kinase</keyword>
<dbReference type="InterPro" id="IPR036554">
    <property type="entry name" value="GHMP_kinase_C_sf"/>
</dbReference>
<keyword evidence="10 13" id="KW-0067">ATP-binding</keyword>
<evidence type="ECO:0000256" key="8">
    <source>
        <dbReference type="ARBA" id="ARBA00022741"/>
    </source>
</evidence>
<dbReference type="NCBIfam" id="TIGR00191">
    <property type="entry name" value="thrB"/>
    <property type="match status" value="1"/>
</dbReference>
<proteinExistence type="inferred from homology"/>
<dbReference type="HAMAP" id="MF_00384">
    <property type="entry name" value="Homoser_kinase"/>
    <property type="match status" value="1"/>
</dbReference>
<name>A0A2T0W7C5_9LACT</name>
<evidence type="ECO:0000256" key="2">
    <source>
        <dbReference type="ARBA" id="ARBA00007370"/>
    </source>
</evidence>
<evidence type="ECO:0000313" key="17">
    <source>
        <dbReference type="Proteomes" id="UP000238205"/>
    </source>
</evidence>
<comment type="subcellular location">
    <subcellularLocation>
        <location evidence="13">Cytoplasm</location>
    </subcellularLocation>
</comment>
<dbReference type="Pfam" id="PF00288">
    <property type="entry name" value="GHMP_kinases_N"/>
    <property type="match status" value="1"/>
</dbReference>
<evidence type="ECO:0000256" key="7">
    <source>
        <dbReference type="ARBA" id="ARBA00022697"/>
    </source>
</evidence>
<evidence type="ECO:0000313" key="16">
    <source>
        <dbReference type="EMBL" id="PRY82602.1"/>
    </source>
</evidence>
<organism evidence="16 17">
    <name type="scientific">Alkalibacterium olivapovliticus</name>
    <dbReference type="NCBI Taxonomy" id="99907"/>
    <lineage>
        <taxon>Bacteria</taxon>
        <taxon>Bacillati</taxon>
        <taxon>Bacillota</taxon>
        <taxon>Bacilli</taxon>
        <taxon>Lactobacillales</taxon>
        <taxon>Carnobacteriaceae</taxon>
        <taxon>Alkalibacterium</taxon>
    </lineage>
</organism>
<dbReference type="InterPro" id="IPR000870">
    <property type="entry name" value="Homoserine_kinase"/>
</dbReference>
<keyword evidence="6 13" id="KW-0808">Transferase</keyword>
<dbReference type="PROSITE" id="PS00627">
    <property type="entry name" value="GHMP_KINASES_ATP"/>
    <property type="match status" value="1"/>
</dbReference>
<keyword evidence="17" id="KW-1185">Reference proteome</keyword>
<evidence type="ECO:0000256" key="3">
    <source>
        <dbReference type="ARBA" id="ARBA00012078"/>
    </source>
</evidence>
<dbReference type="InterPro" id="IPR020568">
    <property type="entry name" value="Ribosomal_Su5_D2-typ_SF"/>
</dbReference>
<dbReference type="PRINTS" id="PR00958">
    <property type="entry name" value="HOMSERKINASE"/>
</dbReference>
<dbReference type="Gene3D" id="3.30.70.890">
    <property type="entry name" value="GHMP kinase, C-terminal domain"/>
    <property type="match status" value="1"/>
</dbReference>
<evidence type="ECO:0000256" key="6">
    <source>
        <dbReference type="ARBA" id="ARBA00022679"/>
    </source>
</evidence>
<dbReference type="SUPFAM" id="SSF55060">
    <property type="entry name" value="GHMP Kinase, C-terminal domain"/>
    <property type="match status" value="1"/>
</dbReference>
<dbReference type="GO" id="GO:0005524">
    <property type="term" value="F:ATP binding"/>
    <property type="evidence" value="ECO:0007669"/>
    <property type="project" value="UniProtKB-UniRule"/>
</dbReference>
<dbReference type="EMBL" id="PVTO01000010">
    <property type="protein sequence ID" value="PRY82602.1"/>
    <property type="molecule type" value="Genomic_DNA"/>
</dbReference>
<dbReference type="AlphaFoldDB" id="A0A2T0W7C5"/>
<dbReference type="InterPro" id="IPR013750">
    <property type="entry name" value="GHMP_kinase_C_dom"/>
</dbReference>
<dbReference type="Gene3D" id="3.30.230.10">
    <property type="match status" value="1"/>
</dbReference>
<comment type="pathway">
    <text evidence="1 13">Amino-acid biosynthesis; L-threonine biosynthesis; L-threonine from L-aspartate: step 4/5.</text>
</comment>
<feature type="domain" description="GHMP kinase C-terminal" evidence="15">
    <location>
        <begin position="201"/>
        <end position="263"/>
    </location>
</feature>
<keyword evidence="7 13" id="KW-0791">Threonine biosynthesis</keyword>
<evidence type="ECO:0000256" key="5">
    <source>
        <dbReference type="ARBA" id="ARBA00022605"/>
    </source>
</evidence>
<evidence type="ECO:0000256" key="12">
    <source>
        <dbReference type="ARBA" id="ARBA00049954"/>
    </source>
</evidence>
<dbReference type="GO" id="GO:0005737">
    <property type="term" value="C:cytoplasm"/>
    <property type="evidence" value="ECO:0007669"/>
    <property type="project" value="UniProtKB-SubCell"/>
</dbReference>
<comment type="similarity">
    <text evidence="2 13">Belongs to the GHMP kinase family. Homoserine kinase subfamily.</text>
</comment>
<evidence type="ECO:0000256" key="1">
    <source>
        <dbReference type="ARBA" id="ARBA00005015"/>
    </source>
</evidence>
<dbReference type="SUPFAM" id="SSF54211">
    <property type="entry name" value="Ribosomal protein S5 domain 2-like"/>
    <property type="match status" value="1"/>
</dbReference>
<dbReference type="GO" id="GO:0004413">
    <property type="term" value="F:homoserine kinase activity"/>
    <property type="evidence" value="ECO:0007669"/>
    <property type="project" value="UniProtKB-UniRule"/>
</dbReference>
<evidence type="ECO:0000256" key="9">
    <source>
        <dbReference type="ARBA" id="ARBA00022777"/>
    </source>
</evidence>
<comment type="function">
    <text evidence="12 13">Catalyzes the ATP-dependent phosphorylation of L-homoserine to L-homoserine phosphate.</text>
</comment>
<evidence type="ECO:0000256" key="4">
    <source>
        <dbReference type="ARBA" id="ARBA00017858"/>
    </source>
</evidence>
<reference evidence="16 17" key="1">
    <citation type="submission" date="2018-03" db="EMBL/GenBank/DDBJ databases">
        <title>Genomic Encyclopedia of Archaeal and Bacterial Type Strains, Phase II (KMG-II): from individual species to whole genera.</title>
        <authorList>
            <person name="Goeker M."/>
        </authorList>
    </citation>
    <scope>NUCLEOTIDE SEQUENCE [LARGE SCALE GENOMIC DNA]</scope>
    <source>
        <strain evidence="16 17">DSM 13175</strain>
    </source>
</reference>
<comment type="caution">
    <text evidence="16">The sequence shown here is derived from an EMBL/GenBank/DDBJ whole genome shotgun (WGS) entry which is preliminary data.</text>
</comment>
<keyword evidence="13" id="KW-0963">Cytoplasm</keyword>
<evidence type="ECO:0000256" key="11">
    <source>
        <dbReference type="ARBA" id="ARBA00049375"/>
    </source>
</evidence>
<evidence type="ECO:0000259" key="14">
    <source>
        <dbReference type="Pfam" id="PF00288"/>
    </source>
</evidence>
<evidence type="ECO:0000259" key="15">
    <source>
        <dbReference type="Pfam" id="PF08544"/>
    </source>
</evidence>
<dbReference type="PANTHER" id="PTHR20861">
    <property type="entry name" value="HOMOSERINE/4-DIPHOSPHOCYTIDYL-2-C-METHYL-D-ERYTHRITOL KINASE"/>
    <property type="match status" value="1"/>
</dbReference>
<evidence type="ECO:0000256" key="10">
    <source>
        <dbReference type="ARBA" id="ARBA00022840"/>
    </source>
</evidence>